<dbReference type="InterPro" id="IPR001279">
    <property type="entry name" value="Metallo-B-lactamas"/>
</dbReference>
<feature type="transmembrane region" description="Helical" evidence="6">
    <location>
        <begin position="352"/>
        <end position="373"/>
    </location>
</feature>
<proteinExistence type="predicted"/>
<feature type="transmembrane region" description="Helical" evidence="6">
    <location>
        <begin position="479"/>
        <end position="498"/>
    </location>
</feature>
<dbReference type="EMBL" id="RCDB01000002">
    <property type="protein sequence ID" value="RLK49520.1"/>
    <property type="molecule type" value="Genomic_DNA"/>
</dbReference>
<keyword evidence="9" id="KW-1185">Reference proteome</keyword>
<comment type="subcellular location">
    <subcellularLocation>
        <location evidence="1">Cell membrane</location>
        <topology evidence="1">Multi-pass membrane protein</topology>
    </subcellularLocation>
</comment>
<evidence type="ECO:0000256" key="1">
    <source>
        <dbReference type="ARBA" id="ARBA00004651"/>
    </source>
</evidence>
<feature type="transmembrane region" description="Helical" evidence="6">
    <location>
        <begin position="385"/>
        <end position="407"/>
    </location>
</feature>
<evidence type="ECO:0000259" key="7">
    <source>
        <dbReference type="SMART" id="SM00849"/>
    </source>
</evidence>
<dbReference type="InterPro" id="IPR052159">
    <property type="entry name" value="Competence_DNA_uptake"/>
</dbReference>
<dbReference type="Proteomes" id="UP000273158">
    <property type="component" value="Unassembled WGS sequence"/>
</dbReference>
<dbReference type="InterPro" id="IPR036866">
    <property type="entry name" value="RibonucZ/Hydroxyglut_hydro"/>
</dbReference>
<comment type="caution">
    <text evidence="8">The sequence shown here is derived from an EMBL/GenBank/DDBJ whole genome shotgun (WGS) entry which is preliminary data.</text>
</comment>
<feature type="transmembrane region" description="Helical" evidence="6">
    <location>
        <begin position="451"/>
        <end position="473"/>
    </location>
</feature>
<feature type="transmembrane region" description="Helical" evidence="6">
    <location>
        <begin position="72"/>
        <end position="99"/>
    </location>
</feature>
<dbReference type="PANTHER" id="PTHR30619">
    <property type="entry name" value="DNA INTERNALIZATION/COMPETENCE PROTEIN COMEC/REC2"/>
    <property type="match status" value="1"/>
</dbReference>
<name>A0A498C9F4_9MICO</name>
<evidence type="ECO:0000313" key="8">
    <source>
        <dbReference type="EMBL" id="RLK49520.1"/>
    </source>
</evidence>
<evidence type="ECO:0000256" key="6">
    <source>
        <dbReference type="SAM" id="Phobius"/>
    </source>
</evidence>
<keyword evidence="3 6" id="KW-0812">Transmembrane</keyword>
<evidence type="ECO:0000256" key="3">
    <source>
        <dbReference type="ARBA" id="ARBA00022692"/>
    </source>
</evidence>
<dbReference type="Gene3D" id="3.60.15.10">
    <property type="entry name" value="Ribonuclease Z/Hydroxyacylglutathione hydrolase-like"/>
    <property type="match status" value="1"/>
</dbReference>
<evidence type="ECO:0000256" key="5">
    <source>
        <dbReference type="ARBA" id="ARBA00023136"/>
    </source>
</evidence>
<dbReference type="InterPro" id="IPR004477">
    <property type="entry name" value="ComEC_N"/>
</dbReference>
<feature type="transmembrane region" description="Helical" evidence="6">
    <location>
        <begin position="317"/>
        <end position="346"/>
    </location>
</feature>
<dbReference type="GO" id="GO:0005886">
    <property type="term" value="C:plasma membrane"/>
    <property type="evidence" value="ECO:0007669"/>
    <property type="project" value="UniProtKB-SubCell"/>
</dbReference>
<feature type="transmembrane region" description="Helical" evidence="6">
    <location>
        <begin position="505"/>
        <end position="525"/>
    </location>
</feature>
<feature type="transmembrane region" description="Helical" evidence="6">
    <location>
        <begin position="260"/>
        <end position="281"/>
    </location>
</feature>
<keyword evidence="4 6" id="KW-1133">Transmembrane helix</keyword>
<keyword evidence="5 6" id="KW-0472">Membrane</keyword>
<sequence>MRRRDLRLVPVAAAAWAAAVLATLAPDAAGGVAAGAGAMTVAGLVVVCLAARRGGLVGAGVARRASPGRARVVAAAAPVLAVVAVACAAMTGVAVHVAVAAPARDALAALPVDGGRSIVFDALVVGKAEGGAIGIRFDAIVTRATVGTQPREVSGPVLVRADRVPAGLDVGADIELRGTAFAADAGERAVLVVDATEVSVRAPPAGALAAAAALRRGLHDVVDGLPQPGAGLVAGLAVGDTAGVSVDLDAQMKASSLSHLTAVSGANCALVVGLAFAAAALCGARRGVRVAVALGALIGFTVLVTPEPSVVRASAMAAIAMLGLLLGRVGAGLSLLTVAVTVILLLDPWLCLSLGFALSTAATAALLLLAGPLADGLARWMPAPVALVVAVPLSAQLACGPLIVLIAPTLPLQGVLANLLAGPAAPAATVLGLAACLTAGIPVLGAGLAGLAWLPAAWIAGTAQTLAAVAVVPWPEGPWGAMLLAVVGAAVAVSVIAVRGRVRTASVVFVCAAAGLLLGVGPGAVVSGRLTAPTSWAILACEVGQGDAVLVRSAGRVMLVDTGPAPEPLAACLDRYGVDRIDVLVLTHFDLDHRGGIDAVVGRIGVLVHGPPADAADAELLARVAASGADTRAVVAGASGMLGDAHWRVLWPRRGATPGNDASVVVDVAGGAVPATLLLGDLSEEPQRLLAAGGALRPRYDVVKVAHHGSADQSAGLYQATHPRIALVTVGENDYGHPRASILATLDAVGAVTARTDRGGDALVWLEDDALKVWRPRADEVGPDG</sequence>
<evidence type="ECO:0000313" key="9">
    <source>
        <dbReference type="Proteomes" id="UP000273158"/>
    </source>
</evidence>
<organism evidence="8 9">
    <name type="scientific">Microbacterium telephonicum</name>
    <dbReference type="NCBI Taxonomy" id="1714841"/>
    <lineage>
        <taxon>Bacteria</taxon>
        <taxon>Bacillati</taxon>
        <taxon>Actinomycetota</taxon>
        <taxon>Actinomycetes</taxon>
        <taxon>Micrococcales</taxon>
        <taxon>Microbacteriaceae</taxon>
        <taxon>Microbacterium</taxon>
    </lineage>
</organism>
<gene>
    <name evidence="8" type="ORF">C7474_1678</name>
</gene>
<dbReference type="NCBIfam" id="TIGR00360">
    <property type="entry name" value="ComEC_N-term"/>
    <property type="match status" value="1"/>
</dbReference>
<dbReference type="SUPFAM" id="SSF56281">
    <property type="entry name" value="Metallo-hydrolase/oxidoreductase"/>
    <property type="match status" value="1"/>
</dbReference>
<protein>
    <submittedName>
        <fullName evidence="8">Competence protein ComEC</fullName>
    </submittedName>
</protein>
<dbReference type="PANTHER" id="PTHR30619:SF1">
    <property type="entry name" value="RECOMBINATION PROTEIN 2"/>
    <property type="match status" value="1"/>
</dbReference>
<accession>A0A498C9F4</accession>
<dbReference type="SMART" id="SM00849">
    <property type="entry name" value="Lactamase_B"/>
    <property type="match status" value="1"/>
</dbReference>
<feature type="transmembrane region" description="Helical" evidence="6">
    <location>
        <begin position="419"/>
        <end position="444"/>
    </location>
</feature>
<feature type="transmembrane region" description="Helical" evidence="6">
    <location>
        <begin position="32"/>
        <end position="51"/>
    </location>
</feature>
<feature type="domain" description="Metallo-beta-lactamase" evidence="7">
    <location>
        <begin position="545"/>
        <end position="717"/>
    </location>
</feature>
<dbReference type="Pfam" id="PF00753">
    <property type="entry name" value="Lactamase_B"/>
    <property type="match status" value="1"/>
</dbReference>
<keyword evidence="2" id="KW-1003">Cell membrane</keyword>
<reference evidence="8 9" key="1">
    <citation type="journal article" date="2015" name="Stand. Genomic Sci.">
        <title>Genomic Encyclopedia of Bacterial and Archaeal Type Strains, Phase III: the genomes of soil and plant-associated and newly described type strains.</title>
        <authorList>
            <person name="Whitman W.B."/>
            <person name="Woyke T."/>
            <person name="Klenk H.P."/>
            <person name="Zhou Y."/>
            <person name="Lilburn T.G."/>
            <person name="Beck B.J."/>
            <person name="De Vos P."/>
            <person name="Vandamme P."/>
            <person name="Eisen J.A."/>
            <person name="Garrity G."/>
            <person name="Hugenholtz P."/>
            <person name="Kyrpides N.C."/>
        </authorList>
    </citation>
    <scope>NUCLEOTIDE SEQUENCE [LARGE SCALE GENOMIC DNA]</scope>
    <source>
        <strain evidence="8 9">S2T63</strain>
    </source>
</reference>
<dbReference type="AlphaFoldDB" id="A0A498C9F4"/>
<evidence type="ECO:0000256" key="2">
    <source>
        <dbReference type="ARBA" id="ARBA00022475"/>
    </source>
</evidence>
<evidence type="ECO:0000256" key="4">
    <source>
        <dbReference type="ARBA" id="ARBA00022989"/>
    </source>
</evidence>
<dbReference type="Pfam" id="PF03772">
    <property type="entry name" value="Competence"/>
    <property type="match status" value="1"/>
</dbReference>